<sequence>KRETIVSPGKTSVLSVGLLFFQGPVTFEDVAVYFTREEWALLDPRQRALCRDVLQENYENVTSLGEDSRPLRRLEPGYSPWWQRTEQGPVISGCSGGGLAWILGKIFFSRIHTGERPYECCECGKSFTRRSNLNSLQQRETLKNPFKGLTKVFA</sequence>
<dbReference type="CDD" id="cd07765">
    <property type="entry name" value="KRAB_A-box"/>
    <property type="match status" value="1"/>
</dbReference>
<keyword evidence="13" id="KW-1185">Reference proteome</keyword>
<dbReference type="FunFam" id="3.30.160.60:FF:001437">
    <property type="entry name" value="Zinc finger protein 594"/>
    <property type="match status" value="1"/>
</dbReference>
<keyword evidence="4" id="KW-0677">Repeat</keyword>
<dbReference type="PROSITE" id="PS50157">
    <property type="entry name" value="ZINC_FINGER_C2H2_2"/>
    <property type="match status" value="1"/>
</dbReference>
<keyword evidence="3" id="KW-0479">Metal-binding</keyword>
<evidence type="ECO:0000256" key="8">
    <source>
        <dbReference type="ARBA" id="ARBA00023242"/>
    </source>
</evidence>
<dbReference type="InterPro" id="IPR013087">
    <property type="entry name" value="Znf_C2H2_type"/>
</dbReference>
<dbReference type="InterPro" id="IPR001909">
    <property type="entry name" value="KRAB"/>
</dbReference>
<dbReference type="InterPro" id="IPR050169">
    <property type="entry name" value="Krueppel_C2H2_ZnF"/>
</dbReference>
<keyword evidence="8" id="KW-0539">Nucleus</keyword>
<dbReference type="PROSITE" id="PS50805">
    <property type="entry name" value="KRAB"/>
    <property type="match status" value="1"/>
</dbReference>
<keyword evidence="5 9" id="KW-0863">Zinc-finger</keyword>
<reference evidence="12" key="1">
    <citation type="submission" date="2025-08" db="UniProtKB">
        <authorList>
            <consortium name="Ensembl"/>
        </authorList>
    </citation>
    <scope>IDENTIFICATION</scope>
</reference>
<evidence type="ECO:0008006" key="14">
    <source>
        <dbReference type="Google" id="ProtNLM"/>
    </source>
</evidence>
<dbReference type="Proteomes" id="UP000694393">
    <property type="component" value="Unplaced"/>
</dbReference>
<evidence type="ECO:0000259" key="10">
    <source>
        <dbReference type="PROSITE" id="PS50157"/>
    </source>
</evidence>
<dbReference type="GO" id="GO:0008270">
    <property type="term" value="F:zinc ion binding"/>
    <property type="evidence" value="ECO:0007669"/>
    <property type="project" value="UniProtKB-KW"/>
</dbReference>
<dbReference type="AlphaFoldDB" id="A0A8C8STK2"/>
<keyword evidence="6" id="KW-0862">Zinc</keyword>
<reference evidence="12" key="2">
    <citation type="submission" date="2025-09" db="UniProtKB">
        <authorList>
            <consortium name="Ensembl"/>
        </authorList>
    </citation>
    <scope>IDENTIFICATION</scope>
</reference>
<dbReference type="SUPFAM" id="SSF109640">
    <property type="entry name" value="KRAB domain (Kruppel-associated box)"/>
    <property type="match status" value="1"/>
</dbReference>
<evidence type="ECO:0000256" key="2">
    <source>
        <dbReference type="ARBA" id="ARBA00006991"/>
    </source>
</evidence>
<evidence type="ECO:0000313" key="12">
    <source>
        <dbReference type="Ensembl" id="ENSPCEP00000024701.1"/>
    </source>
</evidence>
<protein>
    <recommendedName>
        <fullName evidence="14">KRAB domain-containing protein</fullName>
    </recommendedName>
</protein>
<proteinExistence type="inferred from homology"/>
<comment type="similarity">
    <text evidence="2">Belongs to the krueppel C2H2-type zinc-finger protein family.</text>
</comment>
<evidence type="ECO:0000259" key="11">
    <source>
        <dbReference type="PROSITE" id="PS50805"/>
    </source>
</evidence>
<dbReference type="Gene3D" id="3.30.160.60">
    <property type="entry name" value="Classic Zinc Finger"/>
    <property type="match status" value="1"/>
</dbReference>
<feature type="domain" description="C2H2-type" evidence="10">
    <location>
        <begin position="118"/>
        <end position="145"/>
    </location>
</feature>
<comment type="subcellular location">
    <subcellularLocation>
        <location evidence="1">Nucleus</location>
    </subcellularLocation>
</comment>
<name>A0A8C8STK2_9SAUR</name>
<evidence type="ECO:0000313" key="13">
    <source>
        <dbReference type="Proteomes" id="UP000694393"/>
    </source>
</evidence>
<dbReference type="PANTHER" id="PTHR23232">
    <property type="entry name" value="KRAB DOMAIN C2H2 ZINC FINGER"/>
    <property type="match status" value="1"/>
</dbReference>
<evidence type="ECO:0000256" key="4">
    <source>
        <dbReference type="ARBA" id="ARBA00022737"/>
    </source>
</evidence>
<dbReference type="GO" id="GO:0003677">
    <property type="term" value="F:DNA binding"/>
    <property type="evidence" value="ECO:0007669"/>
    <property type="project" value="UniProtKB-KW"/>
</dbReference>
<evidence type="ECO:0000256" key="5">
    <source>
        <dbReference type="ARBA" id="ARBA00022771"/>
    </source>
</evidence>
<dbReference type="InterPro" id="IPR036051">
    <property type="entry name" value="KRAB_dom_sf"/>
</dbReference>
<evidence type="ECO:0000256" key="6">
    <source>
        <dbReference type="ARBA" id="ARBA00022833"/>
    </source>
</evidence>
<dbReference type="GO" id="GO:0005634">
    <property type="term" value="C:nucleus"/>
    <property type="evidence" value="ECO:0007669"/>
    <property type="project" value="UniProtKB-SubCell"/>
</dbReference>
<organism evidence="12 13">
    <name type="scientific">Pelusios castaneus</name>
    <name type="common">West African mud turtle</name>
    <dbReference type="NCBI Taxonomy" id="367368"/>
    <lineage>
        <taxon>Eukaryota</taxon>
        <taxon>Metazoa</taxon>
        <taxon>Chordata</taxon>
        <taxon>Craniata</taxon>
        <taxon>Vertebrata</taxon>
        <taxon>Euteleostomi</taxon>
        <taxon>Archelosauria</taxon>
        <taxon>Testudinata</taxon>
        <taxon>Testudines</taxon>
        <taxon>Pleurodira</taxon>
        <taxon>Pelomedusidae</taxon>
        <taxon>Pelusios</taxon>
    </lineage>
</organism>
<dbReference type="SMART" id="SM00349">
    <property type="entry name" value="KRAB"/>
    <property type="match status" value="1"/>
</dbReference>
<dbReference type="GO" id="GO:0006355">
    <property type="term" value="P:regulation of DNA-templated transcription"/>
    <property type="evidence" value="ECO:0007669"/>
    <property type="project" value="InterPro"/>
</dbReference>
<dbReference type="Pfam" id="PF01352">
    <property type="entry name" value="KRAB"/>
    <property type="match status" value="1"/>
</dbReference>
<evidence type="ECO:0000256" key="7">
    <source>
        <dbReference type="ARBA" id="ARBA00023125"/>
    </source>
</evidence>
<dbReference type="Ensembl" id="ENSPCET00000025519.1">
    <property type="protein sequence ID" value="ENSPCEP00000024701.1"/>
    <property type="gene ID" value="ENSPCEG00000018645.1"/>
</dbReference>
<dbReference type="PANTHER" id="PTHR23232:SF133">
    <property type="entry name" value="RIKEN CDNA 1700020N01 GENE"/>
    <property type="match status" value="1"/>
</dbReference>
<dbReference type="Gene3D" id="6.10.140.140">
    <property type="match status" value="1"/>
</dbReference>
<evidence type="ECO:0000256" key="1">
    <source>
        <dbReference type="ARBA" id="ARBA00004123"/>
    </source>
</evidence>
<dbReference type="InterPro" id="IPR036236">
    <property type="entry name" value="Znf_C2H2_sf"/>
</dbReference>
<evidence type="ECO:0000256" key="9">
    <source>
        <dbReference type="PROSITE-ProRule" id="PRU00042"/>
    </source>
</evidence>
<evidence type="ECO:0000256" key="3">
    <source>
        <dbReference type="ARBA" id="ARBA00022723"/>
    </source>
</evidence>
<feature type="domain" description="KRAB" evidence="11">
    <location>
        <begin position="25"/>
        <end position="93"/>
    </location>
</feature>
<keyword evidence="7" id="KW-0238">DNA-binding</keyword>
<dbReference type="SUPFAM" id="SSF57667">
    <property type="entry name" value="beta-beta-alpha zinc fingers"/>
    <property type="match status" value="1"/>
</dbReference>
<accession>A0A8C8STK2</accession>